<dbReference type="KEGG" id="cyn:Cyan7425_4736"/>
<proteinExistence type="predicted"/>
<keyword evidence="4 5" id="KW-0472">Membrane</keyword>
<dbReference type="STRING" id="395961.Cyan7425_4736"/>
<name>B8HLH6_CYAP4</name>
<evidence type="ECO:0000256" key="3">
    <source>
        <dbReference type="ARBA" id="ARBA00022989"/>
    </source>
</evidence>
<dbReference type="eggNOG" id="COG2314">
    <property type="taxonomic scope" value="Bacteria"/>
</dbReference>
<feature type="transmembrane region" description="Helical" evidence="5">
    <location>
        <begin position="36"/>
        <end position="57"/>
    </location>
</feature>
<gene>
    <name evidence="8" type="ordered locus">Cyan7425_4736</name>
</gene>
<organism evidence="8">
    <name type="scientific">Cyanothece sp. (strain PCC 7425 / ATCC 29141)</name>
    <dbReference type="NCBI Taxonomy" id="395961"/>
    <lineage>
        <taxon>Bacteria</taxon>
        <taxon>Bacillati</taxon>
        <taxon>Cyanobacteriota</taxon>
        <taxon>Cyanophyceae</taxon>
        <taxon>Gomontiellales</taxon>
        <taxon>Cyanothecaceae</taxon>
        <taxon>Cyanothece</taxon>
    </lineage>
</organism>
<dbReference type="AlphaFoldDB" id="B8HLH6"/>
<evidence type="ECO:0000256" key="2">
    <source>
        <dbReference type="ARBA" id="ARBA00022692"/>
    </source>
</evidence>
<dbReference type="InterPro" id="IPR018649">
    <property type="entry name" value="SHOCT"/>
</dbReference>
<dbReference type="OrthoDB" id="9816361at2"/>
<sequence length="128" mass="14598">MIGKPKDRTIAILLAFAGLALPGIHKFYLGRPAWGLVYLLPGLMFWGFPIATIPRIASLMEGVWYLLQGQEQFNHHFNPDWAANPILNREPGRVEAIAQALRQLESLRQEGLITEYEFEQQRRQLLGS</sequence>
<keyword evidence="2 5" id="KW-0812">Transmembrane</keyword>
<feature type="domain" description="SHOCT" evidence="7">
    <location>
        <begin position="99"/>
        <end position="126"/>
    </location>
</feature>
<evidence type="ECO:0000256" key="1">
    <source>
        <dbReference type="ARBA" id="ARBA00004141"/>
    </source>
</evidence>
<comment type="subcellular location">
    <subcellularLocation>
        <location evidence="1">Membrane</location>
        <topology evidence="1">Multi-pass membrane protein</topology>
    </subcellularLocation>
</comment>
<dbReference type="HOGENOM" id="CLU_158532_0_0_3"/>
<protein>
    <recommendedName>
        <fullName evidence="9">TM2 domain containing protein</fullName>
    </recommendedName>
</protein>
<dbReference type="EMBL" id="CP001344">
    <property type="protein sequence ID" value="ACL47041.1"/>
    <property type="molecule type" value="Genomic_DNA"/>
</dbReference>
<evidence type="ECO:0000259" key="7">
    <source>
        <dbReference type="Pfam" id="PF09851"/>
    </source>
</evidence>
<dbReference type="GO" id="GO:0016020">
    <property type="term" value="C:membrane"/>
    <property type="evidence" value="ECO:0007669"/>
    <property type="project" value="UniProtKB-SubCell"/>
</dbReference>
<feature type="domain" description="TM2" evidence="6">
    <location>
        <begin position="5"/>
        <end position="48"/>
    </location>
</feature>
<evidence type="ECO:0000313" key="8">
    <source>
        <dbReference type="EMBL" id="ACL47041.1"/>
    </source>
</evidence>
<dbReference type="Pfam" id="PF09851">
    <property type="entry name" value="SHOCT"/>
    <property type="match status" value="1"/>
</dbReference>
<dbReference type="Pfam" id="PF05154">
    <property type="entry name" value="TM2"/>
    <property type="match status" value="1"/>
</dbReference>
<keyword evidence="3 5" id="KW-1133">Transmembrane helix</keyword>
<accession>B8HLH6</accession>
<evidence type="ECO:0008006" key="9">
    <source>
        <dbReference type="Google" id="ProtNLM"/>
    </source>
</evidence>
<dbReference type="InterPro" id="IPR007829">
    <property type="entry name" value="TM2"/>
</dbReference>
<evidence type="ECO:0000256" key="5">
    <source>
        <dbReference type="SAM" id="Phobius"/>
    </source>
</evidence>
<evidence type="ECO:0000259" key="6">
    <source>
        <dbReference type="Pfam" id="PF05154"/>
    </source>
</evidence>
<evidence type="ECO:0000256" key="4">
    <source>
        <dbReference type="ARBA" id="ARBA00023136"/>
    </source>
</evidence>
<reference evidence="8" key="1">
    <citation type="submission" date="2009-01" db="EMBL/GenBank/DDBJ databases">
        <title>Complete sequence of chromosome Cyanothece sp. PCC 7425.</title>
        <authorList>
            <consortium name="US DOE Joint Genome Institute"/>
            <person name="Lucas S."/>
            <person name="Copeland A."/>
            <person name="Lapidus A."/>
            <person name="Glavina del Rio T."/>
            <person name="Dalin E."/>
            <person name="Tice H."/>
            <person name="Bruce D."/>
            <person name="Goodwin L."/>
            <person name="Pitluck S."/>
            <person name="Sims D."/>
            <person name="Meineke L."/>
            <person name="Brettin T."/>
            <person name="Detter J.C."/>
            <person name="Han C."/>
            <person name="Larimer F."/>
            <person name="Land M."/>
            <person name="Hauser L."/>
            <person name="Kyrpides N."/>
            <person name="Ovchinnikova G."/>
            <person name="Liberton M."/>
            <person name="Stoeckel J."/>
            <person name="Banerjee A."/>
            <person name="Singh A."/>
            <person name="Page L."/>
            <person name="Sato H."/>
            <person name="Zhao L."/>
            <person name="Sherman L."/>
            <person name="Pakrasi H."/>
            <person name="Richardson P."/>
        </authorList>
    </citation>
    <scope>NUCLEOTIDE SEQUENCE</scope>
    <source>
        <strain evidence="8">PCC 7425</strain>
    </source>
</reference>